<dbReference type="InterPro" id="IPR000962">
    <property type="entry name" value="Znf_DskA_TraR"/>
</dbReference>
<dbReference type="PROSITE" id="PS51128">
    <property type="entry name" value="ZF_DKSA_2"/>
    <property type="match status" value="1"/>
</dbReference>
<comment type="function">
    <text evidence="5">Transcription factor that acts by binding directly to the RNA polymerase (RNAP). Required for negative regulation of rRNA expression and positive regulation of several amino acid biosynthesis promoters. Also required for regulation of fis expression.</text>
</comment>
<dbReference type="InterPro" id="IPR020458">
    <property type="entry name" value="Znf_DskA_TraR_CS"/>
</dbReference>
<evidence type="ECO:0000313" key="9">
    <source>
        <dbReference type="EMBL" id="MDA8481735.1"/>
    </source>
</evidence>
<name>A0ABT4XZ85_METRE</name>
<evidence type="ECO:0000259" key="7">
    <source>
        <dbReference type="Pfam" id="PF01258"/>
    </source>
</evidence>
<dbReference type="SUPFAM" id="SSF109635">
    <property type="entry name" value="DnaK suppressor protein DksA, alpha-hairpin domain"/>
    <property type="match status" value="1"/>
</dbReference>
<comment type="similarity">
    <text evidence="5">Belongs to the DksA family.</text>
</comment>
<evidence type="ECO:0000259" key="8">
    <source>
        <dbReference type="Pfam" id="PF21157"/>
    </source>
</evidence>
<evidence type="ECO:0000256" key="1">
    <source>
        <dbReference type="ARBA" id="ARBA00022490"/>
    </source>
</evidence>
<accession>A0ABT4XZ85</accession>
<evidence type="ECO:0000256" key="4">
    <source>
        <dbReference type="ARBA" id="ARBA00022833"/>
    </source>
</evidence>
<dbReference type="InterPro" id="IPR048489">
    <property type="entry name" value="DksA_N"/>
</dbReference>
<dbReference type="EMBL" id="JANEWF010000001">
    <property type="protein sequence ID" value="MDA8481735.1"/>
    <property type="molecule type" value="Genomic_DNA"/>
</dbReference>
<gene>
    <name evidence="5 9" type="primary">dksA</name>
    <name evidence="9" type="ORF">NNO07_01540</name>
</gene>
<evidence type="ECO:0000256" key="5">
    <source>
        <dbReference type="HAMAP-Rule" id="MF_00926"/>
    </source>
</evidence>
<feature type="domain" description="DnaK suppressor protein DksA N-terminal" evidence="8">
    <location>
        <begin position="24"/>
        <end position="93"/>
    </location>
</feature>
<organism evidence="9 10">
    <name type="scientific">Metapseudomonas resinovorans</name>
    <name type="common">Pseudomonas resinovorans</name>
    <dbReference type="NCBI Taxonomy" id="53412"/>
    <lineage>
        <taxon>Bacteria</taxon>
        <taxon>Pseudomonadati</taxon>
        <taxon>Pseudomonadota</taxon>
        <taxon>Gammaproteobacteria</taxon>
        <taxon>Pseudomonadales</taxon>
        <taxon>Pseudomonadaceae</taxon>
        <taxon>Metapseudomonas</taxon>
    </lineage>
</organism>
<dbReference type="NCBIfam" id="TIGR02420">
    <property type="entry name" value="dksA"/>
    <property type="match status" value="1"/>
</dbReference>
<comment type="subcellular location">
    <subcellularLocation>
        <location evidence="5">Cytoplasm</location>
    </subcellularLocation>
</comment>
<dbReference type="InterPro" id="IPR012784">
    <property type="entry name" value="DksA_RNA_pol-bd"/>
</dbReference>
<sequence length="139" mass="16535">MPDTLLNREELLAMPAEDYMNEAQRAFFRGLLERQREELRQRIDAEFGALREVEPVSDESDLASREEQRLWRLRLLEREKRLLDKIDESLNRLASGEYGWCEESGEPIGLRRLLLRPTATLCLEAKQRQEQQERHQRQA</sequence>
<dbReference type="PROSITE" id="PS01102">
    <property type="entry name" value="ZF_DKSA_1"/>
    <property type="match status" value="1"/>
</dbReference>
<keyword evidence="2 5" id="KW-0479">Metal-binding</keyword>
<evidence type="ECO:0000313" key="10">
    <source>
        <dbReference type="Proteomes" id="UP001211689"/>
    </source>
</evidence>
<keyword evidence="4 5" id="KW-0862">Zinc</keyword>
<dbReference type="Proteomes" id="UP001211689">
    <property type="component" value="Unassembled WGS sequence"/>
</dbReference>
<feature type="zinc finger region" description="dksA C4-type" evidence="6">
    <location>
        <begin position="101"/>
        <end position="125"/>
    </location>
</feature>
<dbReference type="Gene3D" id="1.20.120.910">
    <property type="entry name" value="DksA, coiled-coil domain"/>
    <property type="match status" value="1"/>
</dbReference>
<dbReference type="PANTHER" id="PTHR33823:SF2">
    <property type="entry name" value="RNA POLYMERASE-BINDING TRANSCRIPTION FACTOR DKSA"/>
    <property type="match status" value="1"/>
</dbReference>
<proteinExistence type="inferred from homology"/>
<evidence type="ECO:0000256" key="3">
    <source>
        <dbReference type="ARBA" id="ARBA00022771"/>
    </source>
</evidence>
<dbReference type="Pfam" id="PF21157">
    <property type="entry name" value="DksA_N"/>
    <property type="match status" value="1"/>
</dbReference>
<comment type="caution">
    <text evidence="5">Lacks conserved residue(s) required for the propagation of feature annotation.</text>
</comment>
<dbReference type="PANTHER" id="PTHR33823">
    <property type="entry name" value="RNA POLYMERASE-BINDING TRANSCRIPTION FACTOR DKSA-RELATED"/>
    <property type="match status" value="1"/>
</dbReference>
<comment type="subunit">
    <text evidence="5">Interacts directly with the RNA polymerase.</text>
</comment>
<keyword evidence="10" id="KW-1185">Reference proteome</keyword>
<keyword evidence="1 5" id="KW-0963">Cytoplasm</keyword>
<dbReference type="SUPFAM" id="SSF57716">
    <property type="entry name" value="Glucocorticoid receptor-like (DNA-binding domain)"/>
    <property type="match status" value="1"/>
</dbReference>
<protein>
    <recommendedName>
        <fullName evidence="5">RNA polymerase-binding transcription factor DksA</fullName>
    </recommendedName>
</protein>
<evidence type="ECO:0000256" key="2">
    <source>
        <dbReference type="ARBA" id="ARBA00022723"/>
    </source>
</evidence>
<dbReference type="HAMAP" id="MF_00926">
    <property type="entry name" value="DksA"/>
    <property type="match status" value="1"/>
</dbReference>
<feature type="domain" description="Zinc finger DksA/TraR C4-type" evidence="7">
    <location>
        <begin position="96"/>
        <end position="131"/>
    </location>
</feature>
<evidence type="ECO:0000256" key="6">
    <source>
        <dbReference type="PROSITE-ProRule" id="PRU00510"/>
    </source>
</evidence>
<comment type="caution">
    <text evidence="9">The sequence shown here is derived from an EMBL/GenBank/DDBJ whole genome shotgun (WGS) entry which is preliminary data.</text>
</comment>
<dbReference type="InterPro" id="IPR037187">
    <property type="entry name" value="DnaK_N"/>
</dbReference>
<dbReference type="Pfam" id="PF01258">
    <property type="entry name" value="zf-dskA_traR"/>
    <property type="match status" value="1"/>
</dbReference>
<keyword evidence="3 5" id="KW-0863">Zinc-finger</keyword>
<reference evidence="9 10" key="1">
    <citation type="submission" date="2022-07" db="EMBL/GenBank/DDBJ databases">
        <title>Genome Analysis of Selected Gammaproteobacteria from Nigerian Food snails.</title>
        <authorList>
            <person name="Okafor A.C."/>
        </authorList>
    </citation>
    <scope>NUCLEOTIDE SEQUENCE [LARGE SCALE GENOMIC DNA]</scope>
    <source>
        <strain evidence="9 10">Awg 2</strain>
    </source>
</reference>